<proteinExistence type="predicted"/>
<organism evidence="2 3">
    <name type="scientific">Portunus trituberculatus</name>
    <name type="common">Swimming crab</name>
    <name type="synonym">Neptunus trituberculatus</name>
    <dbReference type="NCBI Taxonomy" id="210409"/>
    <lineage>
        <taxon>Eukaryota</taxon>
        <taxon>Metazoa</taxon>
        <taxon>Ecdysozoa</taxon>
        <taxon>Arthropoda</taxon>
        <taxon>Crustacea</taxon>
        <taxon>Multicrustacea</taxon>
        <taxon>Malacostraca</taxon>
        <taxon>Eumalacostraca</taxon>
        <taxon>Eucarida</taxon>
        <taxon>Decapoda</taxon>
        <taxon>Pleocyemata</taxon>
        <taxon>Brachyura</taxon>
        <taxon>Eubrachyura</taxon>
        <taxon>Portunoidea</taxon>
        <taxon>Portunidae</taxon>
        <taxon>Portuninae</taxon>
        <taxon>Portunus</taxon>
    </lineage>
</organism>
<feature type="region of interest" description="Disordered" evidence="1">
    <location>
        <begin position="1"/>
        <end position="26"/>
    </location>
</feature>
<gene>
    <name evidence="2" type="ORF">E2C01_086913</name>
</gene>
<evidence type="ECO:0000313" key="3">
    <source>
        <dbReference type="Proteomes" id="UP000324222"/>
    </source>
</evidence>
<sequence>MSLRSLREPPIQPVYSSRKVPPSITAHKTHRHAQILAPSLATSALNVRPKPHTSLVLATFTSFTLLRSDRRFSSEVLRPNQAREMQLDGP</sequence>
<comment type="caution">
    <text evidence="2">The sequence shown here is derived from an EMBL/GenBank/DDBJ whole genome shotgun (WGS) entry which is preliminary data.</text>
</comment>
<dbReference type="AlphaFoldDB" id="A0A5B7J6L8"/>
<evidence type="ECO:0000256" key="1">
    <source>
        <dbReference type="SAM" id="MobiDB-lite"/>
    </source>
</evidence>
<accession>A0A5B7J6L8</accession>
<dbReference type="Proteomes" id="UP000324222">
    <property type="component" value="Unassembled WGS sequence"/>
</dbReference>
<protein>
    <submittedName>
        <fullName evidence="2">Uncharacterized protein</fullName>
    </submittedName>
</protein>
<keyword evidence="3" id="KW-1185">Reference proteome</keyword>
<name>A0A5B7J6L8_PORTR</name>
<dbReference type="EMBL" id="VSRR010089202">
    <property type="protein sequence ID" value="MPC91852.1"/>
    <property type="molecule type" value="Genomic_DNA"/>
</dbReference>
<evidence type="ECO:0000313" key="2">
    <source>
        <dbReference type="EMBL" id="MPC91852.1"/>
    </source>
</evidence>
<reference evidence="2 3" key="1">
    <citation type="submission" date="2019-05" db="EMBL/GenBank/DDBJ databases">
        <title>Another draft genome of Portunus trituberculatus and its Hox gene families provides insights of decapod evolution.</title>
        <authorList>
            <person name="Jeong J.-H."/>
            <person name="Song I."/>
            <person name="Kim S."/>
            <person name="Choi T."/>
            <person name="Kim D."/>
            <person name="Ryu S."/>
            <person name="Kim W."/>
        </authorList>
    </citation>
    <scope>NUCLEOTIDE SEQUENCE [LARGE SCALE GENOMIC DNA]</scope>
    <source>
        <tissue evidence="2">Muscle</tissue>
    </source>
</reference>